<reference evidence="2" key="1">
    <citation type="journal article" date="2012" name="Mol. Plant Microbe Interact.">
        <title>A highly conserved effector in Fusarium oxysporum is required for full virulence on Arabidopsis.</title>
        <authorList>
            <person name="Thatcher L.F."/>
            <person name="Gardiner D.M."/>
            <person name="Kazan K."/>
            <person name="Manners J."/>
        </authorList>
    </citation>
    <scope>NUCLEOTIDE SEQUENCE [LARGE SCALE GENOMIC DNA]</scope>
    <source>
        <strain evidence="2">Fo5176</strain>
    </source>
</reference>
<evidence type="ECO:0000313" key="2">
    <source>
        <dbReference type="Proteomes" id="UP000002489"/>
    </source>
</evidence>
<proteinExistence type="predicted"/>
<organism evidence="1 2">
    <name type="scientific">Fusarium oxysporum (strain Fo5176)</name>
    <name type="common">Fusarium vascular wilt</name>
    <dbReference type="NCBI Taxonomy" id="660025"/>
    <lineage>
        <taxon>Eukaryota</taxon>
        <taxon>Fungi</taxon>
        <taxon>Dikarya</taxon>
        <taxon>Ascomycota</taxon>
        <taxon>Pezizomycotina</taxon>
        <taxon>Sordariomycetes</taxon>
        <taxon>Hypocreomycetidae</taxon>
        <taxon>Hypocreales</taxon>
        <taxon>Nectriaceae</taxon>
        <taxon>Fusarium</taxon>
        <taxon>Fusarium oxysporum species complex</taxon>
    </lineage>
</organism>
<sequence length="111" mass="12807">MSVSLSHMLPFLMPRRVDYLFRIPTAEKPFSFVKYLFELLEWKISHQVGLACRENPAYLVEKIRGAAYKSVCHVYQAKADKKNIPALERLEESNGQAILLQRNETPVRCAP</sequence>
<evidence type="ECO:0000313" key="1">
    <source>
        <dbReference type="EnsemblFungi" id="FOXG_10820P0"/>
    </source>
</evidence>
<protein>
    <submittedName>
        <fullName evidence="1">Uncharacterized protein</fullName>
    </submittedName>
</protein>
<dbReference type="AlphaFoldDB" id="A0A0D2Y3G9"/>
<accession>A0A0D2Y3G9</accession>
<reference evidence="1" key="2">
    <citation type="submission" date="2025-08" db="UniProtKB">
        <authorList>
            <consortium name="EnsemblFungi"/>
        </authorList>
    </citation>
    <scope>IDENTIFICATION</scope>
    <source>
        <strain evidence="1">4287 / CBS 123668 / FGSC 9935 / NRRL 34936</strain>
    </source>
</reference>
<dbReference type="Proteomes" id="UP000002489">
    <property type="component" value="Unassembled WGS sequence"/>
</dbReference>
<name>A0A0D2Y3G9_FUSOF</name>
<dbReference type="EnsemblFungi" id="FOXG_10820T0">
    <property type="protein sequence ID" value="FOXG_10820P0"/>
    <property type="gene ID" value="FOXG_10820"/>
</dbReference>